<feature type="chain" id="PRO_5024282174" evidence="2">
    <location>
        <begin position="27"/>
        <end position="104"/>
    </location>
</feature>
<dbReference type="RefSeq" id="WP_150093924.1">
    <property type="nucleotide sequence ID" value="NZ_JBFUOH010000037.1"/>
</dbReference>
<evidence type="ECO:0000313" key="3">
    <source>
        <dbReference type="EMBL" id="KAA6184188.1"/>
    </source>
</evidence>
<comment type="caution">
    <text evidence="3">The sequence shown here is derived from an EMBL/GenBank/DDBJ whole genome shotgun (WGS) entry which is preliminary data.</text>
</comment>
<dbReference type="EMBL" id="VWXX01000023">
    <property type="protein sequence ID" value="KAA6184188.1"/>
    <property type="molecule type" value="Genomic_DNA"/>
</dbReference>
<evidence type="ECO:0000313" key="4">
    <source>
        <dbReference type="Proteomes" id="UP000322981"/>
    </source>
</evidence>
<evidence type="ECO:0000256" key="2">
    <source>
        <dbReference type="SAM" id="SignalP"/>
    </source>
</evidence>
<feature type="region of interest" description="Disordered" evidence="1">
    <location>
        <begin position="71"/>
        <end position="104"/>
    </location>
</feature>
<organism evidence="3 4">
    <name type="scientific">Thiohalocapsa marina</name>
    <dbReference type="NCBI Taxonomy" id="424902"/>
    <lineage>
        <taxon>Bacteria</taxon>
        <taxon>Pseudomonadati</taxon>
        <taxon>Pseudomonadota</taxon>
        <taxon>Gammaproteobacteria</taxon>
        <taxon>Chromatiales</taxon>
        <taxon>Chromatiaceae</taxon>
        <taxon>Thiohalocapsa</taxon>
    </lineage>
</organism>
<keyword evidence="4" id="KW-1185">Reference proteome</keyword>
<name>A0A5M8FH32_9GAMM</name>
<dbReference type="AlphaFoldDB" id="A0A5M8FH32"/>
<sequence length="104" mass="10244">MTKKPITPVATLVGATLAGSLSAALAAERSTDLFQPEASQAALSGTELVRDDLFEATPLASGYMLLATGDTEGKCGGGQGDDGKDGEGKCGEGKCGEGTCGSSS</sequence>
<dbReference type="Proteomes" id="UP000322981">
    <property type="component" value="Unassembled WGS sequence"/>
</dbReference>
<protein>
    <submittedName>
        <fullName evidence="3">Low-complexity protein</fullName>
    </submittedName>
</protein>
<evidence type="ECO:0000256" key="1">
    <source>
        <dbReference type="SAM" id="MobiDB-lite"/>
    </source>
</evidence>
<feature type="signal peptide" evidence="2">
    <location>
        <begin position="1"/>
        <end position="26"/>
    </location>
</feature>
<feature type="compositionally biased region" description="Basic and acidic residues" evidence="1">
    <location>
        <begin position="81"/>
        <end position="95"/>
    </location>
</feature>
<proteinExistence type="predicted"/>
<keyword evidence="2" id="KW-0732">Signal</keyword>
<gene>
    <name evidence="3" type="ORF">F2Q65_13430</name>
</gene>
<accession>A0A5M8FH32</accession>
<reference evidence="3 4" key="1">
    <citation type="submission" date="2019-09" db="EMBL/GenBank/DDBJ databases">
        <title>Whole-genome sequence of the purple sulfur bacterium Thiohalocapsa marina DSM 19078.</title>
        <authorList>
            <person name="Kyndt J.A."/>
            <person name="Meyer T.E."/>
        </authorList>
    </citation>
    <scope>NUCLEOTIDE SEQUENCE [LARGE SCALE GENOMIC DNA]</scope>
    <source>
        <strain evidence="3 4">DSM 19078</strain>
    </source>
</reference>